<comment type="caution">
    <text evidence="1">The sequence shown here is derived from an EMBL/GenBank/DDBJ whole genome shotgun (WGS) entry which is preliminary data.</text>
</comment>
<evidence type="ECO:0000313" key="2">
    <source>
        <dbReference type="Proteomes" id="UP001235849"/>
    </source>
</evidence>
<evidence type="ECO:0000313" key="1">
    <source>
        <dbReference type="EMBL" id="MDJ1173516.1"/>
    </source>
</evidence>
<dbReference type="SUPFAM" id="SSF50494">
    <property type="entry name" value="Trypsin-like serine proteases"/>
    <property type="match status" value="1"/>
</dbReference>
<dbReference type="InterPro" id="IPR009003">
    <property type="entry name" value="Peptidase_S1_PA"/>
</dbReference>
<sequence>MRTYQQLQAILGGTAIATALVITIPQPSVALTGREVNNIAREITVLIQSKQGGHGSGFIIARNGNTYSVLTAHHVVARQGEYGLITSDKQAYEIDSSKVQKLPDVDLAVVEFTSDKDYQVAKLGTAETSEGQDVFVSGWPGLGSVGQRANNSVTRQFTDGRISGYLSQPVLGYEMTYTNVTRGGMSGGPVLDAGGRVVGVHGMGDRETTSALLREGFSEGEAATISGQIKIGFNYAIPVSTFLRLAPQAGIYLSVQVDNAPAPELGEVYVAQPPDERDTIDDVNRTFDTINRGVDVIRGIRGIFR</sequence>
<dbReference type="GO" id="GO:0008233">
    <property type="term" value="F:peptidase activity"/>
    <property type="evidence" value="ECO:0007669"/>
    <property type="project" value="UniProtKB-KW"/>
</dbReference>
<dbReference type="PANTHER" id="PTHR43019:SF23">
    <property type="entry name" value="PROTEASE DO-LIKE 5, CHLOROPLASTIC"/>
    <property type="match status" value="1"/>
</dbReference>
<organism evidence="1 2">
    <name type="scientific">Roseofilum capinflatum BLCC-M114</name>
    <dbReference type="NCBI Taxonomy" id="3022440"/>
    <lineage>
        <taxon>Bacteria</taxon>
        <taxon>Bacillati</taxon>
        <taxon>Cyanobacteriota</taxon>
        <taxon>Cyanophyceae</taxon>
        <taxon>Desertifilales</taxon>
        <taxon>Desertifilaceae</taxon>
        <taxon>Roseofilum</taxon>
        <taxon>Roseofilum capinflatum</taxon>
    </lineage>
</organism>
<dbReference type="EMBL" id="JAQOSO010000023">
    <property type="protein sequence ID" value="MDJ1173516.1"/>
    <property type="molecule type" value="Genomic_DNA"/>
</dbReference>
<reference evidence="1 2" key="1">
    <citation type="submission" date="2023-01" db="EMBL/GenBank/DDBJ databases">
        <title>Novel diversity within Roseofilum (Cyanobacteria; Desertifilaceae) from marine benthic mats with descriptions of four novel species.</title>
        <authorList>
            <person name="Wang Y."/>
            <person name="Berthold D.E."/>
            <person name="Hu J."/>
            <person name="Lefler F.W."/>
            <person name="Laughinghouse H.D. IV."/>
        </authorList>
    </citation>
    <scope>NUCLEOTIDE SEQUENCE [LARGE SCALE GENOMIC DNA]</scope>
    <source>
        <strain evidence="1 2">BLCC-M114</strain>
    </source>
</reference>
<protein>
    <submittedName>
        <fullName evidence="1">Serine protease</fullName>
    </submittedName>
</protein>
<dbReference type="Gene3D" id="2.40.10.10">
    <property type="entry name" value="Trypsin-like serine proteases"/>
    <property type="match status" value="2"/>
</dbReference>
<keyword evidence="1" id="KW-0378">Hydrolase</keyword>
<dbReference type="PANTHER" id="PTHR43019">
    <property type="entry name" value="SERINE ENDOPROTEASE DEGS"/>
    <property type="match status" value="1"/>
</dbReference>
<dbReference type="Pfam" id="PF13365">
    <property type="entry name" value="Trypsin_2"/>
    <property type="match status" value="1"/>
</dbReference>
<dbReference type="RefSeq" id="WP_283765872.1">
    <property type="nucleotide sequence ID" value="NZ_JAQOSO010000023.1"/>
</dbReference>
<proteinExistence type="predicted"/>
<name>A0ABT7B338_9CYAN</name>
<dbReference type="Proteomes" id="UP001235849">
    <property type="component" value="Unassembled WGS sequence"/>
</dbReference>
<accession>A0ABT7B338</accession>
<dbReference type="InterPro" id="IPR043504">
    <property type="entry name" value="Peptidase_S1_PA_chymotrypsin"/>
</dbReference>
<gene>
    <name evidence="1" type="ORF">PMG25_05355</name>
</gene>
<dbReference type="GO" id="GO:0006508">
    <property type="term" value="P:proteolysis"/>
    <property type="evidence" value="ECO:0007669"/>
    <property type="project" value="UniProtKB-KW"/>
</dbReference>
<keyword evidence="2" id="KW-1185">Reference proteome</keyword>
<keyword evidence="1" id="KW-0645">Protease</keyword>